<sequence length="264" mass="30047">MHYLAEYQTFNSTQELNDAIYTHIKRNTYDLNETDRVTLKAIARYAVKFAGVAHLKAATLANLIAKSEKTARRALAKLAELGIVKKIATTRKVNGGKGANIIQILPPSSDLPTSDQSSMSSRQEDETPTESSAEPSEIKSEPLFSINQLKRATLLDTYIPSEALKRSLPSDIYTAMSRYFNADAIYKYYGILLRAKRSINRHFMIEDYTEPFVVAFHNAIMKSKQGKVRKLDDYLFVAWQQATAEASREIYKRTNEEYDWLQLD</sequence>
<organism evidence="2 3">
    <name type="scientific">Peribacillus huizhouensis</name>
    <dbReference type="NCBI Taxonomy" id="1501239"/>
    <lineage>
        <taxon>Bacteria</taxon>
        <taxon>Bacillati</taxon>
        <taxon>Bacillota</taxon>
        <taxon>Bacilli</taxon>
        <taxon>Bacillales</taxon>
        <taxon>Bacillaceae</taxon>
        <taxon>Peribacillus</taxon>
    </lineage>
</organism>
<evidence type="ECO:0000313" key="2">
    <source>
        <dbReference type="EMBL" id="MBA9027494.1"/>
    </source>
</evidence>
<dbReference type="Gene3D" id="1.10.10.10">
    <property type="entry name" value="Winged helix-like DNA-binding domain superfamily/Winged helix DNA-binding domain"/>
    <property type="match status" value="1"/>
</dbReference>
<gene>
    <name evidence="2" type="ORF">HNP81_002784</name>
</gene>
<keyword evidence="3" id="KW-1185">Reference proteome</keyword>
<evidence type="ECO:0000256" key="1">
    <source>
        <dbReference type="SAM" id="MobiDB-lite"/>
    </source>
</evidence>
<comment type="caution">
    <text evidence="2">The sequence shown here is derived from an EMBL/GenBank/DDBJ whole genome shotgun (WGS) entry which is preliminary data.</text>
</comment>
<feature type="compositionally biased region" description="Polar residues" evidence="1">
    <location>
        <begin position="110"/>
        <end position="121"/>
    </location>
</feature>
<dbReference type="Pfam" id="PF13730">
    <property type="entry name" value="HTH_36"/>
    <property type="match status" value="1"/>
</dbReference>
<name>A0ABR6CR31_9BACI</name>
<feature type="region of interest" description="Disordered" evidence="1">
    <location>
        <begin position="100"/>
        <end position="138"/>
    </location>
</feature>
<dbReference type="EMBL" id="JACJHX010000008">
    <property type="protein sequence ID" value="MBA9027494.1"/>
    <property type="molecule type" value="Genomic_DNA"/>
</dbReference>
<accession>A0ABR6CR31</accession>
<protein>
    <recommendedName>
        <fullName evidence="4">Helix-turn-helix domain-containing protein</fullName>
    </recommendedName>
</protein>
<dbReference type="Proteomes" id="UP000626697">
    <property type="component" value="Unassembled WGS sequence"/>
</dbReference>
<evidence type="ECO:0000313" key="3">
    <source>
        <dbReference type="Proteomes" id="UP000626697"/>
    </source>
</evidence>
<dbReference type="RefSeq" id="WP_182502950.1">
    <property type="nucleotide sequence ID" value="NZ_JACJHX010000008.1"/>
</dbReference>
<reference evidence="2 3" key="1">
    <citation type="submission" date="2020-08" db="EMBL/GenBank/DDBJ databases">
        <title>Genomic Encyclopedia of Type Strains, Phase IV (KMG-IV): sequencing the most valuable type-strain genomes for metagenomic binning, comparative biology and taxonomic classification.</title>
        <authorList>
            <person name="Goeker M."/>
        </authorList>
    </citation>
    <scope>NUCLEOTIDE SEQUENCE [LARGE SCALE GENOMIC DNA]</scope>
    <source>
        <strain evidence="2 3">DSM 105481</strain>
    </source>
</reference>
<dbReference type="InterPro" id="IPR036388">
    <property type="entry name" value="WH-like_DNA-bd_sf"/>
</dbReference>
<proteinExistence type="predicted"/>
<evidence type="ECO:0008006" key="4">
    <source>
        <dbReference type="Google" id="ProtNLM"/>
    </source>
</evidence>